<evidence type="ECO:0000259" key="1">
    <source>
        <dbReference type="PROSITE" id="PS51186"/>
    </source>
</evidence>
<dbReference type="RefSeq" id="WP_379560274.1">
    <property type="nucleotide sequence ID" value="NZ_JBHUMX010000004.1"/>
</dbReference>
<evidence type="ECO:0000313" key="2">
    <source>
        <dbReference type="EMBL" id="MFD2627620.1"/>
    </source>
</evidence>
<comment type="caution">
    <text evidence="2">The sequence shown here is derived from an EMBL/GenBank/DDBJ whole genome shotgun (WGS) entry which is preliminary data.</text>
</comment>
<dbReference type="CDD" id="cd04301">
    <property type="entry name" value="NAT_SF"/>
    <property type="match status" value="1"/>
</dbReference>
<dbReference type="EC" id="2.3.1.-" evidence="2"/>
<feature type="domain" description="N-acetyltransferase" evidence="1">
    <location>
        <begin position="2"/>
        <end position="164"/>
    </location>
</feature>
<dbReference type="EMBL" id="JBHUMX010000004">
    <property type="protein sequence ID" value="MFD2627620.1"/>
    <property type="molecule type" value="Genomic_DNA"/>
</dbReference>
<keyword evidence="2" id="KW-0808">Transferase</keyword>
<evidence type="ECO:0000313" key="3">
    <source>
        <dbReference type="Proteomes" id="UP001597451"/>
    </source>
</evidence>
<protein>
    <submittedName>
        <fullName evidence="2">GNAT family N-acetyltransferase</fullName>
        <ecNumber evidence="2">2.3.1.-</ecNumber>
    </submittedName>
</protein>
<keyword evidence="2" id="KW-0012">Acyltransferase</keyword>
<dbReference type="GO" id="GO:0016746">
    <property type="term" value="F:acyltransferase activity"/>
    <property type="evidence" value="ECO:0007669"/>
    <property type="project" value="UniProtKB-KW"/>
</dbReference>
<sequence length="173" mass="19920">MIELRKITLDNIEEVIALEVGETQKDFIANSNLRYIADAYVLDEDGERAIPYAIYADGVVVGFLMYSYDIMDHESFEHEVFYKKMSYFIWNIMIDKHYQGKRYGKLAVEKMLMDIETMPYGEAECVALFYHESNLIAKALYASFGFSETGIIQDNSVLAVKSLDEEKTEATLK</sequence>
<gene>
    <name evidence="2" type="ORF">ACFSUN_02295</name>
</gene>
<organism evidence="2 3">
    <name type="scientific">Oceanobacillus kapialis</name>
    <dbReference type="NCBI Taxonomy" id="481353"/>
    <lineage>
        <taxon>Bacteria</taxon>
        <taxon>Bacillati</taxon>
        <taxon>Bacillota</taxon>
        <taxon>Bacilli</taxon>
        <taxon>Bacillales</taxon>
        <taxon>Bacillaceae</taxon>
        <taxon>Oceanobacillus</taxon>
    </lineage>
</organism>
<accession>A0ABW5PWT8</accession>
<dbReference type="Pfam" id="PF00583">
    <property type="entry name" value="Acetyltransf_1"/>
    <property type="match status" value="1"/>
</dbReference>
<reference evidence="3" key="1">
    <citation type="journal article" date="2019" name="Int. J. Syst. Evol. Microbiol.">
        <title>The Global Catalogue of Microorganisms (GCM) 10K type strain sequencing project: providing services to taxonomists for standard genome sequencing and annotation.</title>
        <authorList>
            <consortium name="The Broad Institute Genomics Platform"/>
            <consortium name="The Broad Institute Genome Sequencing Center for Infectious Disease"/>
            <person name="Wu L."/>
            <person name="Ma J."/>
        </authorList>
    </citation>
    <scope>NUCLEOTIDE SEQUENCE [LARGE SCALE GENOMIC DNA]</scope>
    <source>
        <strain evidence="3">TISTR 1858</strain>
    </source>
</reference>
<proteinExistence type="predicted"/>
<dbReference type="Gene3D" id="3.40.630.30">
    <property type="match status" value="1"/>
</dbReference>
<dbReference type="SUPFAM" id="SSF55729">
    <property type="entry name" value="Acyl-CoA N-acyltransferases (Nat)"/>
    <property type="match status" value="1"/>
</dbReference>
<dbReference type="Proteomes" id="UP001597451">
    <property type="component" value="Unassembled WGS sequence"/>
</dbReference>
<dbReference type="PROSITE" id="PS51186">
    <property type="entry name" value="GNAT"/>
    <property type="match status" value="1"/>
</dbReference>
<dbReference type="InterPro" id="IPR000182">
    <property type="entry name" value="GNAT_dom"/>
</dbReference>
<name>A0ABW5PWT8_9BACI</name>
<keyword evidence="3" id="KW-1185">Reference proteome</keyword>
<dbReference type="InterPro" id="IPR016181">
    <property type="entry name" value="Acyl_CoA_acyltransferase"/>
</dbReference>